<dbReference type="InterPro" id="IPR000073">
    <property type="entry name" value="AB_hydrolase_1"/>
</dbReference>
<dbReference type="PRINTS" id="PR00111">
    <property type="entry name" value="ABHYDROLASE"/>
</dbReference>
<dbReference type="PANTHER" id="PTHR43433">
    <property type="entry name" value="HYDROLASE, ALPHA/BETA FOLD FAMILY PROTEIN"/>
    <property type="match status" value="1"/>
</dbReference>
<dbReference type="AlphaFoldDB" id="A0A5R8ZDD8"/>
<feature type="domain" description="AB hydrolase-1" evidence="1">
    <location>
        <begin position="44"/>
        <end position="291"/>
    </location>
</feature>
<protein>
    <submittedName>
        <fullName evidence="2">Alpha/beta hydrolase</fullName>
    </submittedName>
</protein>
<dbReference type="PANTHER" id="PTHR43433:SF10">
    <property type="entry name" value="AB HYDROLASE-1 DOMAIN-CONTAINING PROTEIN"/>
    <property type="match status" value="1"/>
</dbReference>
<proteinExistence type="predicted"/>
<accession>A0A5R8ZDD8</accession>
<dbReference type="Pfam" id="PF00561">
    <property type="entry name" value="Abhydrolase_1"/>
    <property type="match status" value="1"/>
</dbReference>
<reference evidence="2" key="1">
    <citation type="submission" date="2019-05" db="EMBL/GenBank/DDBJ databases">
        <title>Isolation, diversity and antifungal activity of Actinobacteria from wheat.</title>
        <authorList>
            <person name="Yu B."/>
        </authorList>
    </citation>
    <scope>NUCLEOTIDE SEQUENCE [LARGE SCALE GENOMIC DNA]</scope>
    <source>
        <strain evidence="2">NEAU-HEGS1-5</strain>
    </source>
</reference>
<sequence length="311" mass="33695">MDAGVEILRRSPREGRALTDGVWSADGERRLAVAQRGKIHGGRPVFLLHGTPGSRIGPLPREGLLYRLGVRLITYDRPGYGASDRHEGRSVGDVAADVAVIADHLGLDRFAVVGRSGGGPHALACAALIPHRVTRAAVLVGLAPREAEGLDWFDGMTEGNVAEYMTAMQGRARLAARLVPTAAEIREDPVRLVNSLYDELTESDRSVIADAGIRTMLVQNYAEAVRTSAYGWIDDAMAFCSPWGFDPADIRVPTLLWHGEDDVFSPVSHSRWLAGRIPTATVRIQRGAAHFHALHVLPDLLGWLARDGRAA</sequence>
<organism evidence="2 3">
    <name type="scientific">Microbispora triticiradicis</name>
    <dbReference type="NCBI Taxonomy" id="2200763"/>
    <lineage>
        <taxon>Bacteria</taxon>
        <taxon>Bacillati</taxon>
        <taxon>Actinomycetota</taxon>
        <taxon>Actinomycetes</taxon>
        <taxon>Streptosporangiales</taxon>
        <taxon>Streptosporangiaceae</taxon>
        <taxon>Microbispora</taxon>
    </lineage>
</organism>
<dbReference type="GO" id="GO:0016787">
    <property type="term" value="F:hydrolase activity"/>
    <property type="evidence" value="ECO:0007669"/>
    <property type="project" value="UniProtKB-KW"/>
</dbReference>
<keyword evidence="3" id="KW-1185">Reference proteome</keyword>
<evidence type="ECO:0000313" key="3">
    <source>
        <dbReference type="Proteomes" id="UP000309033"/>
    </source>
</evidence>
<evidence type="ECO:0000259" key="1">
    <source>
        <dbReference type="Pfam" id="PF00561"/>
    </source>
</evidence>
<comment type="caution">
    <text evidence="2">The sequence shown here is derived from an EMBL/GenBank/DDBJ whole genome shotgun (WGS) entry which is preliminary data.</text>
</comment>
<gene>
    <name evidence="2" type="ORF">FED44_06120</name>
</gene>
<dbReference type="OrthoDB" id="9800988at2"/>
<evidence type="ECO:0000313" key="2">
    <source>
        <dbReference type="EMBL" id="TLP63818.1"/>
    </source>
</evidence>
<dbReference type="Gene3D" id="3.40.50.1820">
    <property type="entry name" value="alpha/beta hydrolase"/>
    <property type="match status" value="1"/>
</dbReference>
<dbReference type="SUPFAM" id="SSF53474">
    <property type="entry name" value="alpha/beta-Hydrolases"/>
    <property type="match status" value="1"/>
</dbReference>
<dbReference type="EMBL" id="VANP01000002">
    <property type="protein sequence ID" value="TLP63818.1"/>
    <property type="molecule type" value="Genomic_DNA"/>
</dbReference>
<dbReference type="Proteomes" id="UP000309033">
    <property type="component" value="Unassembled WGS sequence"/>
</dbReference>
<keyword evidence="2" id="KW-0378">Hydrolase</keyword>
<dbReference type="InterPro" id="IPR029058">
    <property type="entry name" value="AB_hydrolase_fold"/>
</dbReference>
<name>A0A5R8ZDD8_9ACTN</name>
<dbReference type="InterPro" id="IPR050471">
    <property type="entry name" value="AB_hydrolase"/>
</dbReference>